<keyword evidence="5 8" id="KW-0812">Transmembrane</keyword>
<keyword evidence="6 8" id="KW-1133">Transmembrane helix</keyword>
<feature type="transmembrane region" description="Helical" evidence="8">
    <location>
        <begin position="101"/>
        <end position="120"/>
    </location>
</feature>
<dbReference type="eggNOG" id="COG0609">
    <property type="taxonomic scope" value="Bacteria"/>
</dbReference>
<feature type="transmembrane region" description="Helical" evidence="8">
    <location>
        <begin position="126"/>
        <end position="145"/>
    </location>
</feature>
<evidence type="ECO:0000256" key="1">
    <source>
        <dbReference type="ARBA" id="ARBA00004651"/>
    </source>
</evidence>
<dbReference type="STRING" id="350688.Clos_0319"/>
<dbReference type="AlphaFoldDB" id="A8ML65"/>
<organism evidence="9 10">
    <name type="scientific">Alkaliphilus oremlandii (strain OhILAs)</name>
    <name type="common">Clostridium oremlandii (strain OhILAs)</name>
    <dbReference type="NCBI Taxonomy" id="350688"/>
    <lineage>
        <taxon>Bacteria</taxon>
        <taxon>Bacillati</taxon>
        <taxon>Bacillota</taxon>
        <taxon>Clostridia</taxon>
        <taxon>Peptostreptococcales</taxon>
        <taxon>Natronincolaceae</taxon>
        <taxon>Alkaliphilus</taxon>
    </lineage>
</organism>
<feature type="transmembrane region" description="Helical" evidence="8">
    <location>
        <begin position="245"/>
        <end position="271"/>
    </location>
</feature>
<name>A8ML65_ALKOO</name>
<comment type="subcellular location">
    <subcellularLocation>
        <location evidence="1">Cell membrane</location>
        <topology evidence="1">Multi-pass membrane protein</topology>
    </subcellularLocation>
</comment>
<proteinExistence type="inferred from homology"/>
<keyword evidence="7 8" id="KW-0472">Membrane</keyword>
<dbReference type="GO" id="GO:0022857">
    <property type="term" value="F:transmembrane transporter activity"/>
    <property type="evidence" value="ECO:0007669"/>
    <property type="project" value="InterPro"/>
</dbReference>
<evidence type="ECO:0000256" key="3">
    <source>
        <dbReference type="ARBA" id="ARBA00022448"/>
    </source>
</evidence>
<keyword evidence="10" id="KW-1185">Reference proteome</keyword>
<dbReference type="PANTHER" id="PTHR30472">
    <property type="entry name" value="FERRIC ENTEROBACTIN TRANSPORT SYSTEM PERMEASE PROTEIN"/>
    <property type="match status" value="1"/>
</dbReference>
<feature type="transmembrane region" description="Helical" evidence="8">
    <location>
        <begin position="157"/>
        <end position="178"/>
    </location>
</feature>
<dbReference type="Pfam" id="PF01032">
    <property type="entry name" value="FecCD"/>
    <property type="match status" value="1"/>
</dbReference>
<feature type="transmembrane region" description="Helical" evidence="8">
    <location>
        <begin position="69"/>
        <end position="89"/>
    </location>
</feature>
<dbReference type="FunFam" id="1.10.3470.10:FF:000001">
    <property type="entry name" value="Vitamin B12 ABC transporter permease BtuC"/>
    <property type="match status" value="1"/>
</dbReference>
<evidence type="ECO:0000313" key="10">
    <source>
        <dbReference type="Proteomes" id="UP000000269"/>
    </source>
</evidence>
<dbReference type="EMBL" id="CP000853">
    <property type="protein sequence ID" value="ABW17882.1"/>
    <property type="molecule type" value="Genomic_DNA"/>
</dbReference>
<protein>
    <submittedName>
        <fullName evidence="9">Transport system permease protein</fullName>
    </submittedName>
</protein>
<evidence type="ECO:0000256" key="2">
    <source>
        <dbReference type="ARBA" id="ARBA00007935"/>
    </source>
</evidence>
<dbReference type="PANTHER" id="PTHR30472:SF68">
    <property type="entry name" value="FERRICHROME TRANSPORT SYSTEM PERMEASE PROTEIN FHUB"/>
    <property type="match status" value="1"/>
</dbReference>
<keyword evidence="3" id="KW-0813">Transport</keyword>
<dbReference type="GO" id="GO:0033214">
    <property type="term" value="P:siderophore-iron import into cell"/>
    <property type="evidence" value="ECO:0007669"/>
    <property type="project" value="TreeGrafter"/>
</dbReference>
<evidence type="ECO:0000256" key="7">
    <source>
        <dbReference type="ARBA" id="ARBA00023136"/>
    </source>
</evidence>
<dbReference type="InterPro" id="IPR037294">
    <property type="entry name" value="ABC_BtuC-like"/>
</dbReference>
<dbReference type="HOGENOM" id="CLU_013016_1_1_9"/>
<dbReference type="GO" id="GO:0005886">
    <property type="term" value="C:plasma membrane"/>
    <property type="evidence" value="ECO:0007669"/>
    <property type="project" value="UniProtKB-SubCell"/>
</dbReference>
<feature type="transmembrane region" description="Helical" evidence="8">
    <location>
        <begin position="198"/>
        <end position="219"/>
    </location>
</feature>
<dbReference type="RefSeq" id="WP_012158197.1">
    <property type="nucleotide sequence ID" value="NC_009922.1"/>
</dbReference>
<comment type="similarity">
    <text evidence="2">Belongs to the binding-protein-dependent transport system permease family. FecCD subfamily.</text>
</comment>
<evidence type="ECO:0000256" key="4">
    <source>
        <dbReference type="ARBA" id="ARBA00022475"/>
    </source>
</evidence>
<gene>
    <name evidence="9" type="ordered locus">Clos_0319</name>
</gene>
<dbReference type="Gene3D" id="1.10.3470.10">
    <property type="entry name" value="ABC transporter involved in vitamin B12 uptake, BtuC"/>
    <property type="match status" value="1"/>
</dbReference>
<feature type="transmembrane region" description="Helical" evidence="8">
    <location>
        <begin position="20"/>
        <end position="41"/>
    </location>
</feature>
<dbReference type="InterPro" id="IPR000522">
    <property type="entry name" value="ABC_transptr_permease_BtuC"/>
</dbReference>
<reference evidence="10" key="1">
    <citation type="submission" date="2007-10" db="EMBL/GenBank/DDBJ databases">
        <title>Complete genome of Alkaliphilus oremlandii OhILAs.</title>
        <authorList>
            <person name="Copeland A."/>
            <person name="Lucas S."/>
            <person name="Lapidus A."/>
            <person name="Barry K."/>
            <person name="Detter J.C."/>
            <person name="Glavina del Rio T."/>
            <person name="Hammon N."/>
            <person name="Israni S."/>
            <person name="Dalin E."/>
            <person name="Tice H."/>
            <person name="Pitluck S."/>
            <person name="Chain P."/>
            <person name="Malfatti S."/>
            <person name="Shin M."/>
            <person name="Vergez L."/>
            <person name="Schmutz J."/>
            <person name="Larimer F."/>
            <person name="Land M."/>
            <person name="Hauser L."/>
            <person name="Kyrpides N."/>
            <person name="Mikhailova N."/>
            <person name="Stolz J.F."/>
            <person name="Dawson A."/>
            <person name="Fisher E."/>
            <person name="Crable B."/>
            <person name="Perera E."/>
            <person name="Lisak J."/>
            <person name="Ranganathan M."/>
            <person name="Basu P."/>
            <person name="Richardson P."/>
        </authorList>
    </citation>
    <scope>NUCLEOTIDE SEQUENCE [LARGE SCALE GENOMIC DNA]</scope>
    <source>
        <strain evidence="10">OhILAs</strain>
    </source>
</reference>
<dbReference type="Proteomes" id="UP000000269">
    <property type="component" value="Chromosome"/>
</dbReference>
<evidence type="ECO:0000256" key="5">
    <source>
        <dbReference type="ARBA" id="ARBA00022692"/>
    </source>
</evidence>
<evidence type="ECO:0000256" key="8">
    <source>
        <dbReference type="SAM" id="Phobius"/>
    </source>
</evidence>
<sequence>MSRNHSAIGVQKSHKYKITVILVLVFMVVLSFLISVAMGAYKISVKEVLQAIFIDQEGLSRNIIWKIRVPRTLIAGIVGVCLSLSGGILQGVMRNPLASPNIIGVSSGAGLAASITLVLFPNYAYLLTPAAFIGAFATTLFIYMLSWKDGINPLRMILSGIAISSLIGAIINTILIFYPDRVQNTLGFTIGSLAAKSWIHFRLMWPYALAGFILTLIMAKKINILMLGDEIASSLGLNIERVRMILIIISSLLAASAVSVVGMLGFVGLVVPHITRLIIGSDYRYLFPASALLGASLMMICDTIARTVVEPIELPVGIIMAIIGAPFFLYLLRGGLKNRARG</sequence>
<dbReference type="SUPFAM" id="SSF81345">
    <property type="entry name" value="ABC transporter involved in vitamin B12 uptake, BtuC"/>
    <property type="match status" value="1"/>
</dbReference>
<evidence type="ECO:0000313" key="9">
    <source>
        <dbReference type="EMBL" id="ABW17882.1"/>
    </source>
</evidence>
<evidence type="ECO:0000256" key="6">
    <source>
        <dbReference type="ARBA" id="ARBA00022989"/>
    </source>
</evidence>
<keyword evidence="4" id="KW-1003">Cell membrane</keyword>
<accession>A8ML65</accession>
<feature type="transmembrane region" description="Helical" evidence="8">
    <location>
        <begin position="312"/>
        <end position="332"/>
    </location>
</feature>
<dbReference type="KEGG" id="aoe:Clos_0319"/>
<dbReference type="CDD" id="cd06550">
    <property type="entry name" value="TM_ABC_iron-siderophores_like"/>
    <property type="match status" value="1"/>
</dbReference>